<protein>
    <submittedName>
        <fullName evidence="1">Uncharacterized protein</fullName>
    </submittedName>
</protein>
<gene>
    <name evidence="1" type="ORF">M8H41_21445</name>
</gene>
<accession>A0ABT8QVL5</accession>
<dbReference type="RefSeq" id="WP_302049997.1">
    <property type="nucleotide sequence ID" value="NZ_JAMJEV010000025.1"/>
</dbReference>
<keyword evidence="2" id="KW-1185">Reference proteome</keyword>
<dbReference type="EMBL" id="JAMJEV010000025">
    <property type="protein sequence ID" value="MDO0825386.1"/>
    <property type="molecule type" value="Genomic_DNA"/>
</dbReference>
<proteinExistence type="predicted"/>
<sequence length="185" mass="21601">MAKLDYSDLLRQTKKVVSLFIASNNKSQDPLLIKLIERYNKAIDIMESNRIMEKSNVKDLFKSLLCIEDEDIIKIKTNYSSFVKQIKLIDMLLELIFHPRRFSVASLYVMKEYEDELKSVFRFGPDEEADGKLELDKKAGTISLMEAISDCDLTDRYFEKVALSLLKKWVSKEELLDRMIIDTGW</sequence>
<dbReference type="Proteomes" id="UP001176021">
    <property type="component" value="Unassembled WGS sequence"/>
</dbReference>
<comment type="caution">
    <text evidence="1">The sequence shown here is derived from an EMBL/GenBank/DDBJ whole genome shotgun (WGS) entry which is preliminary data.</text>
</comment>
<evidence type="ECO:0000313" key="2">
    <source>
        <dbReference type="Proteomes" id="UP001176021"/>
    </source>
</evidence>
<reference evidence="1" key="1">
    <citation type="submission" date="2022-05" db="EMBL/GenBank/DDBJ databases">
        <title>Expanded diversity of anoxic marine methylotrophy in a Black Sea sulfate reducing microorganism.</title>
        <authorList>
            <person name="Fischer P.Q."/>
            <person name="Stams A.J.M."/>
            <person name="Villanueva L."/>
            <person name="Sousa D.Z."/>
        </authorList>
    </citation>
    <scope>NUCLEOTIDE SEQUENCE</scope>
    <source>
        <strain evidence="1">P130</strain>
    </source>
</reference>
<organism evidence="1 2">
    <name type="scientific">Desulfosporosinus nitroreducens</name>
    <dbReference type="NCBI Taxonomy" id="2018668"/>
    <lineage>
        <taxon>Bacteria</taxon>
        <taxon>Bacillati</taxon>
        <taxon>Bacillota</taxon>
        <taxon>Clostridia</taxon>
        <taxon>Eubacteriales</taxon>
        <taxon>Desulfitobacteriaceae</taxon>
        <taxon>Desulfosporosinus</taxon>
    </lineage>
</organism>
<evidence type="ECO:0000313" key="1">
    <source>
        <dbReference type="EMBL" id="MDO0825386.1"/>
    </source>
</evidence>
<name>A0ABT8QVL5_9FIRM</name>